<dbReference type="KEGG" id="ccac:CcaHIS019_0212110"/>
<dbReference type="Proteomes" id="UP001233271">
    <property type="component" value="Chromosome 2"/>
</dbReference>
<name>A0AA48I568_9TREE</name>
<dbReference type="GeneID" id="85493720"/>
<evidence type="ECO:0000256" key="1">
    <source>
        <dbReference type="SAM" id="SignalP"/>
    </source>
</evidence>
<feature type="chain" id="PRO_5041242365" evidence="1">
    <location>
        <begin position="19"/>
        <end position="286"/>
    </location>
</feature>
<dbReference type="EMBL" id="AP028213">
    <property type="protein sequence ID" value="BEI89849.1"/>
    <property type="molecule type" value="Genomic_DNA"/>
</dbReference>
<dbReference type="RefSeq" id="XP_060455115.1">
    <property type="nucleotide sequence ID" value="XM_060598308.1"/>
</dbReference>
<proteinExistence type="predicted"/>
<sequence>MRSTLLVVAVAALPAVLSAPIADVGVARHESALAAREDDSVAVEARQIPGFPFPIPGFPSPGASGGPGFGDFGAIITQLLSSIPFMPKDFVKTMVDLMTGVLGGKPLDPKGIAKIQTAPTSVMKDTVKMFKTLIAGIPFFGPIFAPFLGILEVFAQMGSSLIPSARDIDDRQIPGLPSLPLPMGDITKQFADAMALVGIGADVAKVFMDLFTSMLSGKPLDPSKMIKAFSQGPKILAKVASVMTNIVKGIPGIGPIFAPFLSGLTLAATLAGAMGGSLAGVAGGLD</sequence>
<organism evidence="2 3">
    <name type="scientific">Cutaneotrichosporon cavernicola</name>
    <dbReference type="NCBI Taxonomy" id="279322"/>
    <lineage>
        <taxon>Eukaryota</taxon>
        <taxon>Fungi</taxon>
        <taxon>Dikarya</taxon>
        <taxon>Basidiomycota</taxon>
        <taxon>Agaricomycotina</taxon>
        <taxon>Tremellomycetes</taxon>
        <taxon>Trichosporonales</taxon>
        <taxon>Trichosporonaceae</taxon>
        <taxon>Cutaneotrichosporon</taxon>
    </lineage>
</organism>
<accession>A0AA48I568</accession>
<keyword evidence="1" id="KW-0732">Signal</keyword>
<protein>
    <submittedName>
        <fullName evidence="2">Uncharacterized protein</fullName>
    </submittedName>
</protein>
<evidence type="ECO:0000313" key="2">
    <source>
        <dbReference type="EMBL" id="BEI89849.1"/>
    </source>
</evidence>
<evidence type="ECO:0000313" key="3">
    <source>
        <dbReference type="Proteomes" id="UP001233271"/>
    </source>
</evidence>
<feature type="signal peptide" evidence="1">
    <location>
        <begin position="1"/>
        <end position="18"/>
    </location>
</feature>
<reference evidence="2" key="1">
    <citation type="journal article" date="2023" name="BMC Genomics">
        <title>Chromosome-level genome assemblies of Cutaneotrichosporon spp. (Trichosporonales, Basidiomycota) reveal imbalanced evolution between nucleotide sequences and chromosome synteny.</title>
        <authorList>
            <person name="Kobayashi Y."/>
            <person name="Kayamori A."/>
            <person name="Aoki K."/>
            <person name="Shiwa Y."/>
            <person name="Matsutani M."/>
            <person name="Fujita N."/>
            <person name="Sugita T."/>
            <person name="Iwasaki W."/>
            <person name="Tanaka N."/>
            <person name="Takashima M."/>
        </authorList>
    </citation>
    <scope>NUCLEOTIDE SEQUENCE</scope>
    <source>
        <strain evidence="2">HIS019</strain>
    </source>
</reference>
<keyword evidence="3" id="KW-1185">Reference proteome</keyword>
<gene>
    <name evidence="2" type="ORF">CcaverHIS019_0212110</name>
</gene>
<dbReference type="AlphaFoldDB" id="A0AA48I568"/>